<dbReference type="PROSITE" id="PS00595">
    <property type="entry name" value="AA_TRANSFER_CLASS_5"/>
    <property type="match status" value="1"/>
</dbReference>
<evidence type="ECO:0000256" key="3">
    <source>
        <dbReference type="ARBA" id="ARBA00022898"/>
    </source>
</evidence>
<dbReference type="EMBL" id="CP084166">
    <property type="protein sequence ID" value="UJG41436.1"/>
    <property type="molecule type" value="Genomic_DNA"/>
</dbReference>
<evidence type="ECO:0000256" key="4">
    <source>
        <dbReference type="RuleBase" id="RU004075"/>
    </source>
</evidence>
<keyword evidence="7" id="KW-0808">Transferase</keyword>
<feature type="domain" description="Aminotransferase class V" evidence="6">
    <location>
        <begin position="19"/>
        <end position="286"/>
    </location>
</feature>
<dbReference type="Gene3D" id="3.40.640.10">
    <property type="entry name" value="Type I PLP-dependent aspartate aminotransferase-like (Major domain)"/>
    <property type="match status" value="1"/>
</dbReference>
<dbReference type="InterPro" id="IPR015422">
    <property type="entry name" value="PyrdxlP-dep_Trfase_small"/>
</dbReference>
<dbReference type="InterPro" id="IPR015421">
    <property type="entry name" value="PyrdxlP-dep_Trfase_major"/>
</dbReference>
<dbReference type="GO" id="GO:0019265">
    <property type="term" value="P:glycine biosynthetic process, by transamination of glyoxylate"/>
    <property type="evidence" value="ECO:0007669"/>
    <property type="project" value="TreeGrafter"/>
</dbReference>
<evidence type="ECO:0000259" key="6">
    <source>
        <dbReference type="Pfam" id="PF00266"/>
    </source>
</evidence>
<dbReference type="SUPFAM" id="SSF53383">
    <property type="entry name" value="PLP-dependent transferases"/>
    <property type="match status" value="1"/>
</dbReference>
<keyword evidence="3" id="KW-0663">Pyridoxal phosphate</keyword>
<dbReference type="Gene3D" id="3.90.1150.10">
    <property type="entry name" value="Aspartate Aminotransferase, domain 1"/>
    <property type="match status" value="1"/>
</dbReference>
<dbReference type="InterPro" id="IPR015424">
    <property type="entry name" value="PyrdxlP-dep_Trfase"/>
</dbReference>
<comment type="cofactor">
    <cofactor evidence="1 5">
        <name>pyridoxal 5'-phosphate</name>
        <dbReference type="ChEBI" id="CHEBI:597326"/>
    </cofactor>
</comment>
<protein>
    <submittedName>
        <fullName evidence="7">Alanine--glyoxylate aminotransferase family protein</fullName>
    </submittedName>
</protein>
<dbReference type="PANTHER" id="PTHR21152">
    <property type="entry name" value="AMINOTRANSFERASE CLASS V"/>
    <property type="match status" value="1"/>
</dbReference>
<dbReference type="InterPro" id="IPR020578">
    <property type="entry name" value="Aminotrans_V_PyrdxlP_BS"/>
</dbReference>
<dbReference type="Pfam" id="PF00266">
    <property type="entry name" value="Aminotran_5"/>
    <property type="match status" value="1"/>
</dbReference>
<dbReference type="PIRSF" id="PIRSF000524">
    <property type="entry name" value="SPT"/>
    <property type="match status" value="1"/>
</dbReference>
<evidence type="ECO:0000256" key="5">
    <source>
        <dbReference type="RuleBase" id="RU004504"/>
    </source>
</evidence>
<comment type="similarity">
    <text evidence="2 4">Belongs to the class-V pyridoxal-phosphate-dependent aminotransferase family.</text>
</comment>
<dbReference type="AlphaFoldDB" id="A0A9Y1BMC0"/>
<keyword evidence="7" id="KW-0032">Aminotransferase</keyword>
<sequence>MHRRLYIPGPTEVSEDVLQAQVKPMIGHRHKDFTALYASILTQLREYFKTEQHIAVFAASGTIGMDITGRNLIREGKAALSCVNGAFSKRMADTLKDCGHNVDVLEVEWGKAIKPEVIEEKLKEQEYDVVTVCQNETSTGVRSDLKAIGEVISKYPETLLVVDTVSSLGGDLILPDEMHTDFVFASTQKAFALPPGLTIMIYSEKAIKRAEEVKNRGTYTDLLKVHKYYLKKKQTPSTPAISLLYALDYQLGKMLKETAKGRYERHKAMAELTRKWALEKGFKLFAEEGYESVTVTTIENTLNKDVGALNAALAERGMELANGYGNLKDKTFRIGHMGDHTVETIQELLNNINEIWELN</sequence>
<accession>A0A9Y1BMC0</accession>
<organism evidence="7">
    <name type="scientific">Candidatus Heimdallarchaeum aukensis</name>
    <dbReference type="NCBI Taxonomy" id="2876573"/>
    <lineage>
        <taxon>Archaea</taxon>
        <taxon>Promethearchaeati</taxon>
        <taxon>Candidatus Heimdallarchaeota</taxon>
        <taxon>Candidatus Heimdallarchaeia (ex Rinke et al. 2021) (nom. nud.)</taxon>
        <taxon>Candidatus Heimdallarchaeales</taxon>
        <taxon>Candidatus Heimdallarchaeaceae</taxon>
        <taxon>Candidatus Heimdallarchaeum</taxon>
    </lineage>
</organism>
<dbReference type="InterPro" id="IPR000192">
    <property type="entry name" value="Aminotrans_V_dom"/>
</dbReference>
<dbReference type="GO" id="GO:0004760">
    <property type="term" value="F:L-serine-pyruvate transaminase activity"/>
    <property type="evidence" value="ECO:0007669"/>
    <property type="project" value="TreeGrafter"/>
</dbReference>
<evidence type="ECO:0000256" key="2">
    <source>
        <dbReference type="ARBA" id="ARBA00009236"/>
    </source>
</evidence>
<dbReference type="InterPro" id="IPR024169">
    <property type="entry name" value="SP_NH2Trfase/AEP_transaminase"/>
</dbReference>
<gene>
    <name evidence="7" type="ORF">K9W45_02995</name>
</gene>
<name>A0A9Y1BMC0_9ARCH</name>
<dbReference type="Proteomes" id="UP001201020">
    <property type="component" value="Chromosome"/>
</dbReference>
<evidence type="ECO:0000256" key="1">
    <source>
        <dbReference type="ARBA" id="ARBA00001933"/>
    </source>
</evidence>
<dbReference type="PANTHER" id="PTHR21152:SF40">
    <property type="entry name" value="ALANINE--GLYOXYLATE AMINOTRANSFERASE"/>
    <property type="match status" value="1"/>
</dbReference>
<reference evidence="7" key="1">
    <citation type="journal article" date="2022" name="Nat. Microbiol.">
        <title>Unique mobile elements and scalable gene flow at the prokaryote-eukaryote boundary revealed by circularized Asgard archaea genomes.</title>
        <authorList>
            <person name="Wu F."/>
            <person name="Speth D.R."/>
            <person name="Philosof A."/>
            <person name="Cremiere A."/>
            <person name="Narayanan A."/>
            <person name="Barco R.A."/>
            <person name="Connon S.A."/>
            <person name="Amend J.P."/>
            <person name="Antoshechkin I.A."/>
            <person name="Orphan V.J."/>
        </authorList>
    </citation>
    <scope>NUCLEOTIDE SEQUENCE</scope>
    <source>
        <strain evidence="7">PM71</strain>
    </source>
</reference>
<dbReference type="GO" id="GO:0008453">
    <property type="term" value="F:alanine-glyoxylate transaminase activity"/>
    <property type="evidence" value="ECO:0007669"/>
    <property type="project" value="TreeGrafter"/>
</dbReference>
<evidence type="ECO:0000313" key="7">
    <source>
        <dbReference type="EMBL" id="UJG41436.1"/>
    </source>
</evidence>
<proteinExistence type="inferred from homology"/>